<evidence type="ECO:0000313" key="4">
    <source>
        <dbReference type="EMBL" id="MFC3283153.1"/>
    </source>
</evidence>
<evidence type="ECO:0000256" key="2">
    <source>
        <dbReference type="SAM" id="Phobius"/>
    </source>
</evidence>
<evidence type="ECO:0000259" key="3">
    <source>
        <dbReference type="Pfam" id="PF07238"/>
    </source>
</evidence>
<dbReference type="InterPro" id="IPR050739">
    <property type="entry name" value="MFP"/>
</dbReference>
<dbReference type="Gene3D" id="2.40.10.220">
    <property type="entry name" value="predicted glycosyltransferase like domains"/>
    <property type="match status" value="1"/>
</dbReference>
<dbReference type="Pfam" id="PF07238">
    <property type="entry name" value="PilZ"/>
    <property type="match status" value="1"/>
</dbReference>
<reference evidence="5" key="1">
    <citation type="journal article" date="2019" name="Int. J. Syst. Evol. Microbiol.">
        <title>The Global Catalogue of Microorganisms (GCM) 10K type strain sequencing project: providing services to taxonomists for standard genome sequencing and annotation.</title>
        <authorList>
            <consortium name="The Broad Institute Genomics Platform"/>
            <consortium name="The Broad Institute Genome Sequencing Center for Infectious Disease"/>
            <person name="Wu L."/>
            <person name="Ma J."/>
        </authorList>
    </citation>
    <scope>NUCLEOTIDE SEQUENCE [LARGE SCALE GENOMIC DNA]</scope>
    <source>
        <strain evidence="5">CECT 7698</strain>
    </source>
</reference>
<keyword evidence="2" id="KW-1133">Transmembrane helix</keyword>
<feature type="domain" description="PilZ" evidence="3">
    <location>
        <begin position="91"/>
        <end position="194"/>
    </location>
</feature>
<feature type="compositionally biased region" description="Polar residues" evidence="1">
    <location>
        <begin position="1"/>
        <end position="15"/>
    </location>
</feature>
<keyword evidence="2" id="KW-0812">Transmembrane</keyword>
<accession>A0ABV7LL67</accession>
<dbReference type="Proteomes" id="UP001595579">
    <property type="component" value="Unassembled WGS sequence"/>
</dbReference>
<feature type="compositionally biased region" description="Basic and acidic residues" evidence="1">
    <location>
        <begin position="32"/>
        <end position="67"/>
    </location>
</feature>
<evidence type="ECO:0000256" key="1">
    <source>
        <dbReference type="SAM" id="MobiDB-lite"/>
    </source>
</evidence>
<feature type="transmembrane region" description="Helical" evidence="2">
    <location>
        <begin position="237"/>
        <end position="259"/>
    </location>
</feature>
<keyword evidence="5" id="KW-1185">Reference proteome</keyword>
<evidence type="ECO:0000313" key="5">
    <source>
        <dbReference type="Proteomes" id="UP001595579"/>
    </source>
</evidence>
<dbReference type="InterPro" id="IPR009875">
    <property type="entry name" value="PilZ_domain"/>
</dbReference>
<sequence>MSDHYSNTDGVNRTEPTLGRGRRTLATPHHASPHEAERGVGDHAHRPTPEHGLRGGPEHGHEPDYRRRPAPSSPGGQHPASRPADDKLVHERRDERRHVRVTPPFHVKLADGRVLTGADVSLGGFALYSDAPMQPGSVVSASLLLEAGAAELNVPLDARCVRCTPVEEGKRTYKVAFEITTIEPPQRELLQRVIRAYLSGRYATIDTLVDIEDPQTPRKRRPRNGAPPSNTRPPKPLGRYVALFMAAGILALVAAATAYRNFMLIEPSFAAVTAPRIDIRAPGSGILEEHDLQAGDSVERDQYLTSVKNSDLESELILAKASHRFNDQLIKNLQESLDSGGTEQVSLVNSTQPQSGDTVSFETASPEIARARIEQFETARDYENSRISALESRMAMNDITSPCDCLVAWALSSADGTYINESERIMTLIRTHEDDVLVEALVHMRDIARIEPDQMAYIALPHASEPIRAKVRSVALDVERQPRAGFPRWVRQQQNVASVLLVPETTLPAEAVGQPVDVRFTEAPLLGATAEWIWQGGRAVAQFVGQVFHVATGGHEETG</sequence>
<dbReference type="EMBL" id="JBHRUG010000013">
    <property type="protein sequence ID" value="MFC3283153.1"/>
    <property type="molecule type" value="Genomic_DNA"/>
</dbReference>
<comment type="caution">
    <text evidence="4">The sequence shown here is derived from an EMBL/GenBank/DDBJ whole genome shotgun (WGS) entry which is preliminary data.</text>
</comment>
<organism evidence="4 5">
    <name type="scientific">Litchfieldella rifensis</name>
    <dbReference type="NCBI Taxonomy" id="762643"/>
    <lineage>
        <taxon>Bacteria</taxon>
        <taxon>Pseudomonadati</taxon>
        <taxon>Pseudomonadota</taxon>
        <taxon>Gammaproteobacteria</taxon>
        <taxon>Oceanospirillales</taxon>
        <taxon>Halomonadaceae</taxon>
        <taxon>Litchfieldella</taxon>
    </lineage>
</organism>
<name>A0ABV7LL67_9GAMM</name>
<dbReference type="SUPFAM" id="SSF141371">
    <property type="entry name" value="PilZ domain-like"/>
    <property type="match status" value="1"/>
</dbReference>
<gene>
    <name evidence="4" type="ORF">ACFOEV_05950</name>
</gene>
<protein>
    <submittedName>
        <fullName evidence="4">PilZ domain-containing protein</fullName>
    </submittedName>
</protein>
<feature type="region of interest" description="Disordered" evidence="1">
    <location>
        <begin position="209"/>
        <end position="234"/>
    </location>
</feature>
<dbReference type="PANTHER" id="PTHR30386">
    <property type="entry name" value="MEMBRANE FUSION SUBUNIT OF EMRAB-TOLC MULTIDRUG EFFLUX PUMP"/>
    <property type="match status" value="1"/>
</dbReference>
<proteinExistence type="predicted"/>
<feature type="compositionally biased region" description="Basic and acidic residues" evidence="1">
    <location>
        <begin position="83"/>
        <end position="97"/>
    </location>
</feature>
<keyword evidence="2" id="KW-0472">Membrane</keyword>
<dbReference type="RefSeq" id="WP_386772218.1">
    <property type="nucleotide sequence ID" value="NZ_JBHRUG010000013.1"/>
</dbReference>
<feature type="region of interest" description="Disordered" evidence="1">
    <location>
        <begin position="1"/>
        <end position="100"/>
    </location>
</feature>